<feature type="domain" description="Response regulatory" evidence="7">
    <location>
        <begin position="2"/>
        <end position="122"/>
    </location>
</feature>
<feature type="domain" description="HTH luxR-type" evidence="6">
    <location>
        <begin position="144"/>
        <end position="214"/>
    </location>
</feature>
<evidence type="ECO:0000256" key="5">
    <source>
        <dbReference type="PROSITE-ProRule" id="PRU00169"/>
    </source>
</evidence>
<keyword evidence="3" id="KW-0238">DNA-binding</keyword>
<dbReference type="SMART" id="SM00421">
    <property type="entry name" value="HTH_LUXR"/>
    <property type="match status" value="1"/>
</dbReference>
<keyword evidence="4" id="KW-0804">Transcription</keyword>
<dbReference type="AlphaFoldDB" id="A0A1H8ESN3"/>
<reference evidence="8 9" key="1">
    <citation type="submission" date="2016-10" db="EMBL/GenBank/DDBJ databases">
        <authorList>
            <person name="de Groot N.N."/>
        </authorList>
    </citation>
    <scope>NUCLEOTIDE SEQUENCE [LARGE SCALE GENOMIC DNA]</scope>
    <source>
        <strain evidence="8 9">DSM 43357</strain>
    </source>
</reference>
<dbReference type="Pfam" id="PF00196">
    <property type="entry name" value="GerE"/>
    <property type="match status" value="1"/>
</dbReference>
<dbReference type="InterPro" id="IPR058245">
    <property type="entry name" value="NreC/VraR/RcsB-like_REC"/>
</dbReference>
<evidence type="ECO:0000313" key="8">
    <source>
        <dbReference type="EMBL" id="SEN22495.1"/>
    </source>
</evidence>
<dbReference type="OrthoDB" id="3208680at2"/>
<dbReference type="CDD" id="cd06170">
    <property type="entry name" value="LuxR_C_like"/>
    <property type="match status" value="1"/>
</dbReference>
<dbReference type="PANTHER" id="PTHR43214:SF24">
    <property type="entry name" value="TRANSCRIPTIONAL REGULATORY PROTEIN NARL-RELATED"/>
    <property type="match status" value="1"/>
</dbReference>
<dbReference type="CDD" id="cd17535">
    <property type="entry name" value="REC_NarL-like"/>
    <property type="match status" value="1"/>
</dbReference>
<accession>A0A1H8ESN3</accession>
<name>A0A1H8ESN3_9ACTN</name>
<dbReference type="InterPro" id="IPR001789">
    <property type="entry name" value="Sig_transdc_resp-reg_receiver"/>
</dbReference>
<dbReference type="Proteomes" id="UP000198953">
    <property type="component" value="Unassembled WGS sequence"/>
</dbReference>
<dbReference type="PRINTS" id="PR00038">
    <property type="entry name" value="HTHLUXR"/>
</dbReference>
<protein>
    <submittedName>
        <fullName evidence="8">Two component transcriptional regulator, LuxR family</fullName>
    </submittedName>
</protein>
<dbReference type="InterPro" id="IPR000792">
    <property type="entry name" value="Tscrpt_reg_LuxR_C"/>
</dbReference>
<evidence type="ECO:0000256" key="4">
    <source>
        <dbReference type="ARBA" id="ARBA00023163"/>
    </source>
</evidence>
<proteinExistence type="predicted"/>
<dbReference type="InterPro" id="IPR016032">
    <property type="entry name" value="Sig_transdc_resp-reg_C-effctor"/>
</dbReference>
<evidence type="ECO:0000256" key="1">
    <source>
        <dbReference type="ARBA" id="ARBA00022553"/>
    </source>
</evidence>
<dbReference type="GO" id="GO:0006355">
    <property type="term" value="P:regulation of DNA-templated transcription"/>
    <property type="evidence" value="ECO:0007669"/>
    <property type="project" value="InterPro"/>
</dbReference>
<dbReference type="PANTHER" id="PTHR43214">
    <property type="entry name" value="TWO-COMPONENT RESPONSE REGULATOR"/>
    <property type="match status" value="1"/>
</dbReference>
<gene>
    <name evidence="8" type="ORF">SAMN05660976_07092</name>
</gene>
<sequence>MRVVIAEDLALLRDGLIRLLSAHGFEVVEAVDNAPMLLTALMEQTPDVAVIDVRLPPTYTDEGLRTALEARRRRPGLPVLILSQYVEQLYARELLSDRSGGIGYLLKDRIGDVAEFVESVRRVADGGTAMDAEVISQLLTRRSRDEPLAELTTREREVLALMAEGLSNLAIAARFGVTDKAIGKHTNNIFAKLGLPPSDDHNRRVMAVLAYLEAGPVSPDPQKRRSGLA</sequence>
<dbReference type="GO" id="GO:0000160">
    <property type="term" value="P:phosphorelay signal transduction system"/>
    <property type="evidence" value="ECO:0007669"/>
    <property type="project" value="InterPro"/>
</dbReference>
<dbReference type="RefSeq" id="WP_091104885.1">
    <property type="nucleotide sequence ID" value="NZ_FOBF01000023.1"/>
</dbReference>
<keyword evidence="2" id="KW-0805">Transcription regulation</keyword>
<dbReference type="Gene3D" id="3.40.50.2300">
    <property type="match status" value="1"/>
</dbReference>
<dbReference type="GO" id="GO:0003677">
    <property type="term" value="F:DNA binding"/>
    <property type="evidence" value="ECO:0007669"/>
    <property type="project" value="UniProtKB-KW"/>
</dbReference>
<evidence type="ECO:0000256" key="2">
    <source>
        <dbReference type="ARBA" id="ARBA00023015"/>
    </source>
</evidence>
<dbReference type="EMBL" id="FOBF01000023">
    <property type="protein sequence ID" value="SEN22495.1"/>
    <property type="molecule type" value="Genomic_DNA"/>
</dbReference>
<dbReference type="SMART" id="SM00448">
    <property type="entry name" value="REC"/>
    <property type="match status" value="1"/>
</dbReference>
<dbReference type="PROSITE" id="PS50043">
    <property type="entry name" value="HTH_LUXR_2"/>
    <property type="match status" value="1"/>
</dbReference>
<organism evidence="8 9">
    <name type="scientific">Nonomuraea pusilla</name>
    <dbReference type="NCBI Taxonomy" id="46177"/>
    <lineage>
        <taxon>Bacteria</taxon>
        <taxon>Bacillati</taxon>
        <taxon>Actinomycetota</taxon>
        <taxon>Actinomycetes</taxon>
        <taxon>Streptosporangiales</taxon>
        <taxon>Streptosporangiaceae</taxon>
        <taxon>Nonomuraea</taxon>
    </lineage>
</organism>
<evidence type="ECO:0000259" key="7">
    <source>
        <dbReference type="PROSITE" id="PS50110"/>
    </source>
</evidence>
<dbReference type="SUPFAM" id="SSF52172">
    <property type="entry name" value="CheY-like"/>
    <property type="match status" value="1"/>
</dbReference>
<dbReference type="STRING" id="46177.SAMN05660976_07092"/>
<evidence type="ECO:0000259" key="6">
    <source>
        <dbReference type="PROSITE" id="PS50043"/>
    </source>
</evidence>
<dbReference type="PROSITE" id="PS50110">
    <property type="entry name" value="RESPONSE_REGULATORY"/>
    <property type="match status" value="1"/>
</dbReference>
<keyword evidence="1 5" id="KW-0597">Phosphoprotein</keyword>
<dbReference type="SUPFAM" id="SSF46894">
    <property type="entry name" value="C-terminal effector domain of the bipartite response regulators"/>
    <property type="match status" value="1"/>
</dbReference>
<dbReference type="InterPro" id="IPR039420">
    <property type="entry name" value="WalR-like"/>
</dbReference>
<dbReference type="Pfam" id="PF00072">
    <property type="entry name" value="Response_reg"/>
    <property type="match status" value="1"/>
</dbReference>
<feature type="modified residue" description="4-aspartylphosphate" evidence="5">
    <location>
        <position position="52"/>
    </location>
</feature>
<evidence type="ECO:0000313" key="9">
    <source>
        <dbReference type="Proteomes" id="UP000198953"/>
    </source>
</evidence>
<dbReference type="InterPro" id="IPR011006">
    <property type="entry name" value="CheY-like_superfamily"/>
</dbReference>
<keyword evidence="9" id="KW-1185">Reference proteome</keyword>
<evidence type="ECO:0000256" key="3">
    <source>
        <dbReference type="ARBA" id="ARBA00023125"/>
    </source>
</evidence>